<reference evidence="3" key="1">
    <citation type="journal article" date="2019" name="Int. J. Syst. Evol. Microbiol.">
        <title>The Global Catalogue of Microorganisms (GCM) 10K type strain sequencing project: providing services to taxonomists for standard genome sequencing and annotation.</title>
        <authorList>
            <consortium name="The Broad Institute Genomics Platform"/>
            <consortium name="The Broad Institute Genome Sequencing Center for Infectious Disease"/>
            <person name="Wu L."/>
            <person name="Ma J."/>
        </authorList>
    </citation>
    <scope>NUCLEOTIDE SEQUENCE [LARGE SCALE GENOMIC DNA]</scope>
    <source>
        <strain evidence="3">JCM 12607</strain>
    </source>
</reference>
<feature type="compositionally biased region" description="Low complexity" evidence="1">
    <location>
        <begin position="172"/>
        <end position="209"/>
    </location>
</feature>
<feature type="region of interest" description="Disordered" evidence="1">
    <location>
        <begin position="574"/>
        <end position="653"/>
    </location>
</feature>
<evidence type="ECO:0008006" key="4">
    <source>
        <dbReference type="Google" id="ProtNLM"/>
    </source>
</evidence>
<dbReference type="Proteomes" id="UP001596915">
    <property type="component" value="Unassembled WGS sequence"/>
</dbReference>
<evidence type="ECO:0000313" key="3">
    <source>
        <dbReference type="Proteomes" id="UP001596915"/>
    </source>
</evidence>
<dbReference type="EMBL" id="JBHTGL010000008">
    <property type="protein sequence ID" value="MFD0626578.1"/>
    <property type="molecule type" value="Genomic_DNA"/>
</dbReference>
<gene>
    <name evidence="2" type="ORF">ACFQ2K_31645</name>
</gene>
<evidence type="ECO:0000313" key="2">
    <source>
        <dbReference type="EMBL" id="MFD0626578.1"/>
    </source>
</evidence>
<proteinExistence type="predicted"/>
<feature type="region of interest" description="Disordered" evidence="1">
    <location>
        <begin position="18"/>
        <end position="53"/>
    </location>
</feature>
<sequence length="653" mass="67763">MLKGSERCALCCLRSQGDEQRSGAPTQATGAHRARHDAPRLSTHASPRRPPARYEPHLDGLFTYCLSVLCDHDAATEALGGVLAIAERQDGRCPAGEEERKSWLYALARWMCLRRLAEQKAEQGKGRQAHRHKAGKQPGRLSVKQAKQAKQAPQSKQSKQETKRAGGPPGKQPSGGAAAQGARAVRRTPPAVTAKTPAAVVPGVPVGPARVPETEAAAEAHRRELAQLAWPEAAGTTPEQREALELAVRHRLAPRAVASVLGLEPATARELLAAAACEVERTRAALAVVETGNCPTVARLTGGRALLSAALRRELVRHVDDCPRCRRAAERAGAEGPWPGAAVTAAAALPVVEAPRPSAYVAMVHARRNRSGGPRFDRAGFPMDPKDHAARRDRLRARVVTTTVVATVVAAPVIALWTAYRGASLTGEGHEGSSVTATESDARHGLDGGADGHYENAGNARPQPGARFDDGRAPDVSAEVIGSGPGRDGAGGLTVEARSSGGRTLIRLTASGGAPVAWSARADVSWVRLSRYSGTLAAGESVTVHVLVDPRREPAGPWSARIALVPSGSAVVIRGHGATRPSPGGPGHPTGPGPSQPPTSSPDPSPSTDPTPDPSDPTPTPTDSGPTDPSPSPDPTDPTPTTDPGPGTPPPAG</sequence>
<feature type="region of interest" description="Disordered" evidence="1">
    <location>
        <begin position="122"/>
        <end position="209"/>
    </location>
</feature>
<keyword evidence="3" id="KW-1185">Reference proteome</keyword>
<evidence type="ECO:0000256" key="1">
    <source>
        <dbReference type="SAM" id="MobiDB-lite"/>
    </source>
</evidence>
<feature type="compositionally biased region" description="Pro residues" evidence="1">
    <location>
        <begin position="628"/>
        <end position="653"/>
    </location>
</feature>
<accession>A0ABW2X0P7</accession>
<organism evidence="2 3">
    <name type="scientific">Streptomyces sanglieri</name>
    <dbReference type="NCBI Taxonomy" id="193460"/>
    <lineage>
        <taxon>Bacteria</taxon>
        <taxon>Bacillati</taxon>
        <taxon>Actinomycetota</taxon>
        <taxon>Actinomycetes</taxon>
        <taxon>Kitasatosporales</taxon>
        <taxon>Streptomycetaceae</taxon>
        <taxon>Streptomyces</taxon>
    </lineage>
</organism>
<comment type="caution">
    <text evidence="2">The sequence shown here is derived from an EMBL/GenBank/DDBJ whole genome shotgun (WGS) entry which is preliminary data.</text>
</comment>
<feature type="region of interest" description="Disordered" evidence="1">
    <location>
        <begin position="448"/>
        <end position="470"/>
    </location>
</feature>
<feature type="compositionally biased region" description="Pro residues" evidence="1">
    <location>
        <begin position="583"/>
        <end position="620"/>
    </location>
</feature>
<protein>
    <recommendedName>
        <fullName evidence="4">BACON domain-containing protein</fullName>
    </recommendedName>
</protein>
<feature type="compositionally biased region" description="Low complexity" evidence="1">
    <location>
        <begin position="144"/>
        <end position="157"/>
    </location>
</feature>
<name>A0ABW2X0P7_9ACTN</name>